<evidence type="ECO:0000313" key="2">
    <source>
        <dbReference type="EMBL" id="AJT42403.1"/>
    </source>
</evidence>
<accession>A0A0D4C1D3</accession>
<proteinExistence type="predicted"/>
<dbReference type="STRING" id="1618207.UM93_14500"/>
<feature type="coiled-coil region" evidence="1">
    <location>
        <begin position="39"/>
        <end position="97"/>
    </location>
</feature>
<dbReference type="HOGENOM" id="CLU_2314323_0_0_11"/>
<gene>
    <name evidence="2" type="ORF">UM93_14500</name>
</gene>
<protein>
    <submittedName>
        <fullName evidence="2">Uncharacterized protein</fullName>
    </submittedName>
</protein>
<dbReference type="RefSeq" id="WP_045076248.1">
    <property type="nucleotide sequence ID" value="NZ_CP011005.1"/>
</dbReference>
<evidence type="ECO:0000256" key="1">
    <source>
        <dbReference type="SAM" id="Coils"/>
    </source>
</evidence>
<organism evidence="2 3">
    <name type="scientific">Psychromicrobium lacuslunae</name>
    <dbReference type="NCBI Taxonomy" id="1618207"/>
    <lineage>
        <taxon>Bacteria</taxon>
        <taxon>Bacillati</taxon>
        <taxon>Actinomycetota</taxon>
        <taxon>Actinomycetes</taxon>
        <taxon>Micrococcales</taxon>
        <taxon>Micrococcaceae</taxon>
        <taxon>Psychromicrobium</taxon>
    </lineage>
</organism>
<reference evidence="2 3" key="1">
    <citation type="journal article" date="2015" name="Genome Announc.">
        <title>Complete Genome Sequencing of Protease-Producing Novel Arthrobacter sp. Strain IHBB 11108 Using PacBio Single-Molecule Real-Time Sequencing Technology.</title>
        <authorList>
            <person name="Kiran S."/>
            <person name="Swarnkar M.K."/>
            <person name="Pal M."/>
            <person name="Thakur R."/>
            <person name="Tewari R."/>
            <person name="Singh A.K."/>
            <person name="Gulati A."/>
        </authorList>
    </citation>
    <scope>NUCLEOTIDE SEQUENCE [LARGE SCALE GENOMIC DNA]</scope>
    <source>
        <strain evidence="2 3">IHBB 11108</strain>
    </source>
</reference>
<evidence type="ECO:0000313" key="3">
    <source>
        <dbReference type="Proteomes" id="UP000061839"/>
    </source>
</evidence>
<name>A0A0D4C1D3_9MICC</name>
<dbReference type="KEGG" id="ari:UM93_14500"/>
<keyword evidence="1" id="KW-0175">Coiled coil</keyword>
<dbReference type="EMBL" id="CP011005">
    <property type="protein sequence ID" value="AJT42403.1"/>
    <property type="molecule type" value="Genomic_DNA"/>
</dbReference>
<sequence length="99" mass="11363">MSEQEQLAALIYRSSGSQFFPTICAFVADNIIASPWLAARDARIRAETLNEAARWLEEDWQLIDAEQKHLIRIPAVVKAMRKVVRQIRTLADRAKEEIL</sequence>
<dbReference type="PATRIC" id="fig|1618207.4.peg.2951"/>
<dbReference type="Proteomes" id="UP000061839">
    <property type="component" value="Chromosome"/>
</dbReference>
<keyword evidence="3" id="KW-1185">Reference proteome</keyword>
<dbReference type="AlphaFoldDB" id="A0A0D4C1D3"/>